<gene>
    <name evidence="1" type="ORF">SMN809_LOCUS72499</name>
</gene>
<accession>A0A8S3I3F6</accession>
<dbReference type="AlphaFoldDB" id="A0A8S3I3F6"/>
<sequence>MNNPNSFTKNAFLDLETKVYGDNWSIPYKREEVLGRCLLSATKLAVAGIADQDEHCKKFMEILIPDAFRKLQCSHHVNNWGVEVQLGVFDMVQLVIDLIAARLSYFPVPIQLLETLAILFDHDSVFQRKHKSKSYDRSLYDKQLGELILANSSSPTFSVYNRNEPYGWLCEIINRFILKDGIQNLKIQFKSEQPLTALEYNALLSPFVNCMDYIFVEKYRQLFSDNIEQALDYVKNLKEEDFKAK</sequence>
<comment type="caution">
    <text evidence="1">The sequence shown here is derived from an EMBL/GenBank/DDBJ whole genome shotgun (WGS) entry which is preliminary data.</text>
</comment>
<organism evidence="1 2">
    <name type="scientific">Rotaria magnacalcarata</name>
    <dbReference type="NCBI Taxonomy" id="392030"/>
    <lineage>
        <taxon>Eukaryota</taxon>
        <taxon>Metazoa</taxon>
        <taxon>Spiralia</taxon>
        <taxon>Gnathifera</taxon>
        <taxon>Rotifera</taxon>
        <taxon>Eurotatoria</taxon>
        <taxon>Bdelloidea</taxon>
        <taxon>Philodinida</taxon>
        <taxon>Philodinidae</taxon>
        <taxon>Rotaria</taxon>
    </lineage>
</organism>
<proteinExistence type="predicted"/>
<evidence type="ECO:0000313" key="1">
    <source>
        <dbReference type="EMBL" id="CAF5191777.1"/>
    </source>
</evidence>
<name>A0A8S3I3F6_9BILA</name>
<reference evidence="1" key="1">
    <citation type="submission" date="2021-02" db="EMBL/GenBank/DDBJ databases">
        <authorList>
            <person name="Nowell W R."/>
        </authorList>
    </citation>
    <scope>NUCLEOTIDE SEQUENCE</scope>
</reference>
<dbReference type="EMBL" id="CAJOBI010325835">
    <property type="protein sequence ID" value="CAF5191777.1"/>
    <property type="molecule type" value="Genomic_DNA"/>
</dbReference>
<feature type="non-terminal residue" evidence="1">
    <location>
        <position position="1"/>
    </location>
</feature>
<dbReference type="Proteomes" id="UP000676336">
    <property type="component" value="Unassembled WGS sequence"/>
</dbReference>
<evidence type="ECO:0000313" key="2">
    <source>
        <dbReference type="Proteomes" id="UP000676336"/>
    </source>
</evidence>
<protein>
    <submittedName>
        <fullName evidence="1">Uncharacterized protein</fullName>
    </submittedName>
</protein>